<dbReference type="InterPro" id="IPR057620">
    <property type="entry name" value="POT1A/B-like_OB"/>
</dbReference>
<dbReference type="EMBL" id="CM000838">
    <property type="protein sequence ID" value="KRH60545.1"/>
    <property type="molecule type" value="Genomic_DNA"/>
</dbReference>
<evidence type="ECO:0000313" key="4">
    <source>
        <dbReference type="Proteomes" id="UP000008827"/>
    </source>
</evidence>
<organism evidence="2">
    <name type="scientific">Glycine max</name>
    <name type="common">Soybean</name>
    <name type="synonym">Glycine hispida</name>
    <dbReference type="NCBI Taxonomy" id="3847"/>
    <lineage>
        <taxon>Eukaryota</taxon>
        <taxon>Viridiplantae</taxon>
        <taxon>Streptophyta</taxon>
        <taxon>Embryophyta</taxon>
        <taxon>Tracheophyta</taxon>
        <taxon>Spermatophyta</taxon>
        <taxon>Magnoliopsida</taxon>
        <taxon>eudicotyledons</taxon>
        <taxon>Gunneridae</taxon>
        <taxon>Pentapetalae</taxon>
        <taxon>rosids</taxon>
        <taxon>fabids</taxon>
        <taxon>Fabales</taxon>
        <taxon>Fabaceae</taxon>
        <taxon>Papilionoideae</taxon>
        <taxon>50 kb inversion clade</taxon>
        <taxon>NPAAA clade</taxon>
        <taxon>indigoferoid/millettioid clade</taxon>
        <taxon>Phaseoleae</taxon>
        <taxon>Glycine</taxon>
        <taxon>Glycine subgen. Soja</taxon>
    </lineage>
</organism>
<dbReference type="Pfam" id="PF25507">
    <property type="entry name" value="OB_POT1A"/>
    <property type="match status" value="1"/>
</dbReference>
<evidence type="ECO:0000313" key="3">
    <source>
        <dbReference type="EnsemblPlants" id="KRH60545"/>
    </source>
</evidence>
<reference evidence="2 3" key="1">
    <citation type="journal article" date="2010" name="Nature">
        <title>Genome sequence of the palaeopolyploid soybean.</title>
        <authorList>
            <person name="Schmutz J."/>
            <person name="Cannon S.B."/>
            <person name="Schlueter J."/>
            <person name="Ma J."/>
            <person name="Mitros T."/>
            <person name="Nelson W."/>
            <person name="Hyten D.L."/>
            <person name="Song Q."/>
            <person name="Thelen J.J."/>
            <person name="Cheng J."/>
            <person name="Xu D."/>
            <person name="Hellsten U."/>
            <person name="May G.D."/>
            <person name="Yu Y."/>
            <person name="Sakurai T."/>
            <person name="Umezawa T."/>
            <person name="Bhattacharyya M.K."/>
            <person name="Sandhu D."/>
            <person name="Valliyodan B."/>
            <person name="Lindquist E."/>
            <person name="Peto M."/>
            <person name="Grant D."/>
            <person name="Shu S."/>
            <person name="Goodstein D."/>
            <person name="Barry K."/>
            <person name="Futrell-Griggs M."/>
            <person name="Abernathy B."/>
            <person name="Du J."/>
            <person name="Tian Z."/>
            <person name="Zhu L."/>
            <person name="Gill N."/>
            <person name="Joshi T."/>
            <person name="Libault M."/>
            <person name="Sethuraman A."/>
            <person name="Zhang X.-C."/>
            <person name="Shinozaki K."/>
            <person name="Nguyen H.T."/>
            <person name="Wing R.A."/>
            <person name="Cregan P."/>
            <person name="Specht J."/>
            <person name="Grimwood J."/>
            <person name="Rokhsar D."/>
            <person name="Stacey G."/>
            <person name="Shoemaker R.C."/>
            <person name="Jackson S.A."/>
        </authorList>
    </citation>
    <scope>NUCLEOTIDE SEQUENCE</scope>
    <source>
        <strain evidence="3">cv. Williams 82</strain>
        <tissue evidence="2">Callus</tissue>
    </source>
</reference>
<sequence>MSSRKRTGMREGYEFMPIRDVGRSVGQKAKLIGVILDFGFPKKSKGTDSSNFPMLREIKEETSVNLACKILHFCETAKDEWIIFSWDGTNTPSNVICSKLEEEINCPLPLQLEPLPLSREVLCTLPVAGSILRIMFDKVVVKNHLHLLNVDKWVKFMNIHLKVVDGLWLGVFSPQSRLRYTPNEDSLIVERQRLSDEQLFPKPLFITEEVNQDHATPVTLMTVLTHSKVTAKFKCVVRVVAAMPYLAKNLLSSIGKYRMQLTLEDSTARVHAFVTGKDGETLFDGYPSIDELTRKLNRLLGVTGIKDAPRDPPWVSVCLKSYYVSKTDVWGSRNFKIFGIKIVGDT</sequence>
<dbReference type="GO" id="GO:0043047">
    <property type="term" value="F:single-stranded telomeric DNA binding"/>
    <property type="evidence" value="ECO:0007669"/>
    <property type="project" value="InterPro"/>
</dbReference>
<dbReference type="Proteomes" id="UP000008827">
    <property type="component" value="Chromosome 5"/>
</dbReference>
<name>A0A0R0K117_SOYBN</name>
<gene>
    <name evidence="3" type="primary">LOC100801353</name>
    <name evidence="2" type="ORF">GLYMA_05G246600</name>
</gene>
<dbReference type="AlphaFoldDB" id="A0A0R0K117"/>
<dbReference type="EnsemblPlants" id="KRH60545">
    <property type="protein sequence ID" value="KRH60545"/>
    <property type="gene ID" value="GLYMA_05G246600"/>
</dbReference>
<dbReference type="ExpressionAtlas" id="A0A0R0K117">
    <property type="expression patterns" value="baseline and differential"/>
</dbReference>
<proteinExistence type="predicted"/>
<reference evidence="3" key="2">
    <citation type="submission" date="2018-02" db="UniProtKB">
        <authorList>
            <consortium name="EnsemblPlants"/>
        </authorList>
    </citation>
    <scope>IDENTIFICATION</scope>
    <source>
        <strain evidence="3">Williams 82</strain>
    </source>
</reference>
<evidence type="ECO:0000313" key="2">
    <source>
        <dbReference type="EMBL" id="KRH60545.1"/>
    </source>
</evidence>
<dbReference type="InterPro" id="IPR028389">
    <property type="entry name" value="POT1"/>
</dbReference>
<dbReference type="GO" id="GO:0000723">
    <property type="term" value="P:telomere maintenance"/>
    <property type="evidence" value="ECO:0007669"/>
    <property type="project" value="InterPro"/>
</dbReference>
<keyword evidence="4" id="KW-1185">Reference proteome</keyword>
<dbReference type="PANTHER" id="PTHR14513">
    <property type="entry name" value="PROTECTION OF TELOMERES 1"/>
    <property type="match status" value="1"/>
</dbReference>
<dbReference type="PANTHER" id="PTHR14513:SF0">
    <property type="entry name" value="PROTECTION OF TELOMERES PROTEIN 1"/>
    <property type="match status" value="1"/>
</dbReference>
<dbReference type="SUPFAM" id="SSF50249">
    <property type="entry name" value="Nucleic acid-binding proteins"/>
    <property type="match status" value="1"/>
</dbReference>
<evidence type="ECO:0000259" key="1">
    <source>
        <dbReference type="Pfam" id="PF25507"/>
    </source>
</evidence>
<dbReference type="Gene3D" id="2.40.50.140">
    <property type="entry name" value="Nucleic acid-binding proteins"/>
    <property type="match status" value="1"/>
</dbReference>
<dbReference type="Gramene" id="KRH60545">
    <property type="protein sequence ID" value="KRH60545"/>
    <property type="gene ID" value="GLYMA_05G246600"/>
</dbReference>
<reference evidence="2" key="3">
    <citation type="submission" date="2018-07" db="EMBL/GenBank/DDBJ databases">
        <title>WGS assembly of Glycine max.</title>
        <authorList>
            <person name="Schmutz J."/>
            <person name="Cannon S."/>
            <person name="Schlueter J."/>
            <person name="Ma J."/>
            <person name="Mitros T."/>
            <person name="Nelson W."/>
            <person name="Hyten D."/>
            <person name="Song Q."/>
            <person name="Thelen J."/>
            <person name="Cheng J."/>
            <person name="Xu D."/>
            <person name="Hellsten U."/>
            <person name="May G."/>
            <person name="Yu Y."/>
            <person name="Sakurai T."/>
            <person name="Umezawa T."/>
            <person name="Bhattacharyya M."/>
            <person name="Sandhu D."/>
            <person name="Valliyodan B."/>
            <person name="Lindquist E."/>
            <person name="Peto M."/>
            <person name="Grant D."/>
            <person name="Shu S."/>
            <person name="Goodstein D."/>
            <person name="Barry K."/>
            <person name="Futrell-Griggs M."/>
            <person name="Abernathy B."/>
            <person name="Du J."/>
            <person name="Tian Z."/>
            <person name="Zhu L."/>
            <person name="Gill N."/>
            <person name="Joshi T."/>
            <person name="Libault M."/>
            <person name="Sethuraman A."/>
            <person name="Zhang X."/>
            <person name="Shinozaki K."/>
            <person name="Nguyen H."/>
            <person name="Wing R."/>
            <person name="Cregan P."/>
            <person name="Specht J."/>
            <person name="Grimwood J."/>
            <person name="Rokhsar D."/>
            <person name="Stacey G."/>
            <person name="Shoemaker R."/>
            <person name="Jackson S."/>
        </authorList>
    </citation>
    <scope>NUCLEOTIDE SEQUENCE</scope>
    <source>
        <tissue evidence="2">Callus</tissue>
    </source>
</reference>
<dbReference type="InterPro" id="IPR012340">
    <property type="entry name" value="NA-bd_OB-fold"/>
</dbReference>
<feature type="domain" description="POT1A/B-like OB fold" evidence="1">
    <location>
        <begin position="207"/>
        <end position="328"/>
    </location>
</feature>
<accession>A0A0R0K117</accession>
<protein>
    <recommendedName>
        <fullName evidence="1">POT1A/B-like OB fold domain-containing protein</fullName>
    </recommendedName>
</protein>